<dbReference type="RefSeq" id="XP_009788843.1">
    <property type="nucleotide sequence ID" value="XM_009790541.1"/>
</dbReference>
<dbReference type="Gene3D" id="3.30.420.10">
    <property type="entry name" value="Ribonuclease H-like superfamily/Ribonuclease H"/>
    <property type="match status" value="1"/>
</dbReference>
<dbReference type="OrthoDB" id="1306056at2759"/>
<dbReference type="GO" id="GO:0004523">
    <property type="term" value="F:RNA-DNA hybrid ribonuclease activity"/>
    <property type="evidence" value="ECO:0007669"/>
    <property type="project" value="InterPro"/>
</dbReference>
<protein>
    <submittedName>
        <fullName evidence="3">Uncharacterized protein LOC104236586</fullName>
    </submittedName>
</protein>
<dbReference type="GO" id="GO:0003676">
    <property type="term" value="F:nucleic acid binding"/>
    <property type="evidence" value="ECO:0007669"/>
    <property type="project" value="InterPro"/>
</dbReference>
<dbReference type="InterPro" id="IPR053151">
    <property type="entry name" value="RNase_H-like"/>
</dbReference>
<dbReference type="CDD" id="cd06222">
    <property type="entry name" value="RNase_H_like"/>
    <property type="match status" value="1"/>
</dbReference>
<dbReference type="InterPro" id="IPR036397">
    <property type="entry name" value="RNaseH_sf"/>
</dbReference>
<keyword evidence="2" id="KW-1185">Reference proteome</keyword>
<evidence type="ECO:0000259" key="1">
    <source>
        <dbReference type="Pfam" id="PF13456"/>
    </source>
</evidence>
<dbReference type="InterPro" id="IPR012337">
    <property type="entry name" value="RNaseH-like_sf"/>
</dbReference>
<dbReference type="Proteomes" id="UP000189701">
    <property type="component" value="Unplaced"/>
</dbReference>
<organism evidence="2 3">
    <name type="scientific">Nicotiana sylvestris</name>
    <name type="common">Wood tobacco</name>
    <name type="synonym">South American tobacco</name>
    <dbReference type="NCBI Taxonomy" id="4096"/>
    <lineage>
        <taxon>Eukaryota</taxon>
        <taxon>Viridiplantae</taxon>
        <taxon>Streptophyta</taxon>
        <taxon>Embryophyta</taxon>
        <taxon>Tracheophyta</taxon>
        <taxon>Spermatophyta</taxon>
        <taxon>Magnoliopsida</taxon>
        <taxon>eudicotyledons</taxon>
        <taxon>Gunneridae</taxon>
        <taxon>Pentapetalae</taxon>
        <taxon>asterids</taxon>
        <taxon>lamiids</taxon>
        <taxon>Solanales</taxon>
        <taxon>Solanaceae</taxon>
        <taxon>Nicotianoideae</taxon>
        <taxon>Nicotianeae</taxon>
        <taxon>Nicotiana</taxon>
    </lineage>
</organism>
<evidence type="ECO:0000313" key="3">
    <source>
        <dbReference type="RefSeq" id="XP_009788843.1"/>
    </source>
</evidence>
<sequence length="124" mass="13778">FAAAITTDSPSSAELRALIQGLQLALKHNLVPLEVEVNSKDIIRLLTSNNVATNNLISDCRYLLDRLGKPIVLYAYREQNSVADKLAKEDYNFGIQSVVHIFDGSPDFAWAVFEQEKSAVQELV</sequence>
<dbReference type="Pfam" id="PF13456">
    <property type="entry name" value="RVT_3"/>
    <property type="match status" value="1"/>
</dbReference>
<dbReference type="AlphaFoldDB" id="A0A1U7XD92"/>
<feature type="non-terminal residue" evidence="3">
    <location>
        <position position="1"/>
    </location>
</feature>
<dbReference type="InterPro" id="IPR044730">
    <property type="entry name" value="RNase_H-like_dom_plant"/>
</dbReference>
<reference evidence="3" key="2">
    <citation type="submission" date="2025-08" db="UniProtKB">
        <authorList>
            <consortium name="RefSeq"/>
        </authorList>
    </citation>
    <scope>IDENTIFICATION</scope>
    <source>
        <tissue evidence="3">Leaf</tissue>
    </source>
</reference>
<gene>
    <name evidence="3" type="primary">LOC104236586</name>
</gene>
<feature type="domain" description="RNase H type-1" evidence="1">
    <location>
        <begin position="6"/>
        <end position="89"/>
    </location>
</feature>
<dbReference type="PANTHER" id="PTHR47723:SF23">
    <property type="entry name" value="REVERSE TRANSCRIPTASE-LIKE PROTEIN"/>
    <property type="match status" value="1"/>
</dbReference>
<dbReference type="SUPFAM" id="SSF53098">
    <property type="entry name" value="Ribonuclease H-like"/>
    <property type="match status" value="1"/>
</dbReference>
<evidence type="ECO:0000313" key="2">
    <source>
        <dbReference type="Proteomes" id="UP000189701"/>
    </source>
</evidence>
<dbReference type="PANTHER" id="PTHR47723">
    <property type="entry name" value="OS05G0353850 PROTEIN"/>
    <property type="match status" value="1"/>
</dbReference>
<reference evidence="2" key="1">
    <citation type="journal article" date="2013" name="Genome Biol.">
        <title>Reference genomes and transcriptomes of Nicotiana sylvestris and Nicotiana tomentosiformis.</title>
        <authorList>
            <person name="Sierro N."/>
            <person name="Battey J.N."/>
            <person name="Ouadi S."/>
            <person name="Bovet L."/>
            <person name="Goepfert S."/>
            <person name="Bakaher N."/>
            <person name="Peitsch M.C."/>
            <person name="Ivanov N.V."/>
        </authorList>
    </citation>
    <scope>NUCLEOTIDE SEQUENCE [LARGE SCALE GENOMIC DNA]</scope>
</reference>
<proteinExistence type="predicted"/>
<accession>A0A1U7XD92</accession>
<name>A0A1U7XD92_NICSY</name>
<dbReference type="InterPro" id="IPR002156">
    <property type="entry name" value="RNaseH_domain"/>
</dbReference>